<dbReference type="AlphaFoldDB" id="A0A9W8LFW5"/>
<organism evidence="3 4">
    <name type="scientific">Coemansia javaensis</name>
    <dbReference type="NCBI Taxonomy" id="2761396"/>
    <lineage>
        <taxon>Eukaryota</taxon>
        <taxon>Fungi</taxon>
        <taxon>Fungi incertae sedis</taxon>
        <taxon>Zoopagomycota</taxon>
        <taxon>Kickxellomycotina</taxon>
        <taxon>Kickxellomycetes</taxon>
        <taxon>Kickxellales</taxon>
        <taxon>Kickxellaceae</taxon>
        <taxon>Coemansia</taxon>
    </lineage>
</organism>
<protein>
    <submittedName>
        <fullName evidence="3">Uncharacterized protein</fullName>
    </submittedName>
</protein>
<gene>
    <name evidence="3" type="ORF">H4R18_003711</name>
</gene>
<keyword evidence="2" id="KW-1133">Transmembrane helix</keyword>
<keyword evidence="4" id="KW-1185">Reference proteome</keyword>
<comment type="caution">
    <text evidence="3">The sequence shown here is derived from an EMBL/GenBank/DDBJ whole genome shotgun (WGS) entry which is preliminary data.</text>
</comment>
<dbReference type="PANTHER" id="PTHR36485:SF1">
    <property type="entry name" value="TRANSMEMBRANE PROTEIN"/>
    <property type="match status" value="1"/>
</dbReference>
<dbReference type="EMBL" id="JANBUL010000155">
    <property type="protein sequence ID" value="KAJ2779965.1"/>
    <property type="molecule type" value="Genomic_DNA"/>
</dbReference>
<reference evidence="3" key="1">
    <citation type="submission" date="2022-07" db="EMBL/GenBank/DDBJ databases">
        <title>Phylogenomic reconstructions and comparative analyses of Kickxellomycotina fungi.</title>
        <authorList>
            <person name="Reynolds N.K."/>
            <person name="Stajich J.E."/>
            <person name="Barry K."/>
            <person name="Grigoriev I.V."/>
            <person name="Crous P."/>
            <person name="Smith M.E."/>
        </authorList>
    </citation>
    <scope>NUCLEOTIDE SEQUENCE</scope>
    <source>
        <strain evidence="3">NBRC 105414</strain>
    </source>
</reference>
<evidence type="ECO:0000256" key="1">
    <source>
        <dbReference type="SAM" id="MobiDB-lite"/>
    </source>
</evidence>
<proteinExistence type="predicted"/>
<dbReference type="Proteomes" id="UP001140217">
    <property type="component" value="Unassembled WGS sequence"/>
</dbReference>
<feature type="compositionally biased region" description="Pro residues" evidence="1">
    <location>
        <begin position="31"/>
        <end position="47"/>
    </location>
</feature>
<dbReference type="OrthoDB" id="2157498at2759"/>
<dbReference type="InterPro" id="IPR029164">
    <property type="entry name" value="PIG-Y"/>
</dbReference>
<feature type="compositionally biased region" description="Low complexity" evidence="1">
    <location>
        <begin position="60"/>
        <end position="70"/>
    </location>
</feature>
<accession>A0A9W8LFW5</accession>
<evidence type="ECO:0000313" key="3">
    <source>
        <dbReference type="EMBL" id="KAJ2779965.1"/>
    </source>
</evidence>
<feature type="region of interest" description="Disordered" evidence="1">
    <location>
        <begin position="1"/>
        <end position="83"/>
    </location>
</feature>
<feature type="transmembrane region" description="Helical" evidence="2">
    <location>
        <begin position="197"/>
        <end position="218"/>
    </location>
</feature>
<keyword evidence="2" id="KW-0472">Membrane</keyword>
<dbReference type="PANTHER" id="PTHR36485">
    <property type="entry name" value="OS01G0939000 PROTEIN"/>
    <property type="match status" value="1"/>
</dbReference>
<name>A0A9W8LFW5_9FUNG</name>
<evidence type="ECO:0000256" key="2">
    <source>
        <dbReference type="SAM" id="Phobius"/>
    </source>
</evidence>
<evidence type="ECO:0000313" key="4">
    <source>
        <dbReference type="Proteomes" id="UP001140217"/>
    </source>
</evidence>
<feature type="transmembrane region" description="Helical" evidence="2">
    <location>
        <begin position="155"/>
        <end position="176"/>
    </location>
</feature>
<sequence>MDSMRTIAGALRPRKRRLTGGSSAPDRPDDAPPPQPCQPQSRQPPGPAVWDSDGEEPIAGPDGPDGLDGPTAVASLQEPGADGRGRLLSYVQRLPTHMSGDADPLKRVSSVPGNLSLFRAHLTDPLLRPEFRAAPRYTRYQPVRVPAGAPDNTPAYGYALLALTSVLFVSSMYSLVVAKFMPYTGVPFLDAVKDDRYFCLLMPVTGLSFGFAVFWNWLGMKYFRHNC</sequence>
<keyword evidence="2" id="KW-0812">Transmembrane</keyword>
<dbReference type="Pfam" id="PF15159">
    <property type="entry name" value="PIG-Y"/>
    <property type="match status" value="1"/>
</dbReference>